<dbReference type="SMART" id="SM00401">
    <property type="entry name" value="ZnF_GATA"/>
    <property type="match status" value="1"/>
</dbReference>
<sequence length="289" mass="31693">MPAAHRPSLPSDIEEITQNSDGENTVFHGSDPHTAGVLNATETRAPHEQDVEFTPQLDLASVHIIAPFSAENTSESAVEDRYSVDGHTIENAFDASIFYMLPDFERQSQPSSVFPSEHFGAGDDLFSAAHHINGPGDPSSGGQFHGISPWDPPAVNGAVDAPPNTAANEFNDSSESNSFFVSPHANSVNSNGDEICVRIMRMLSEQNVNFETFLTSMLAHGYVEQSRIRAVLFSGASITAHRRRRGTSHPDRECLHCGDKDTTQWRRHPESKAYLCNSCGQRAYRARRA</sequence>
<dbReference type="GO" id="GO:0006355">
    <property type="term" value="P:regulation of DNA-templated transcription"/>
    <property type="evidence" value="ECO:0007669"/>
    <property type="project" value="InterPro"/>
</dbReference>
<keyword evidence="1" id="KW-0863">Zinc-finger</keyword>
<dbReference type="GO" id="GO:0043565">
    <property type="term" value="F:sequence-specific DNA binding"/>
    <property type="evidence" value="ECO:0007669"/>
    <property type="project" value="InterPro"/>
</dbReference>
<proteinExistence type="predicted"/>
<comment type="caution">
    <text evidence="3">The sequence shown here is derived from an EMBL/GenBank/DDBJ whole genome shotgun (WGS) entry which is preliminary data.</text>
</comment>
<accession>A0AAW0DPG6</accession>
<keyword evidence="1" id="KW-0479">Metal-binding</keyword>
<evidence type="ECO:0000259" key="2">
    <source>
        <dbReference type="PROSITE" id="PS50114"/>
    </source>
</evidence>
<dbReference type="GO" id="GO:0008270">
    <property type="term" value="F:zinc ion binding"/>
    <property type="evidence" value="ECO:0007669"/>
    <property type="project" value="UniProtKB-KW"/>
</dbReference>
<dbReference type="Proteomes" id="UP001362999">
    <property type="component" value="Unassembled WGS sequence"/>
</dbReference>
<evidence type="ECO:0000313" key="3">
    <source>
        <dbReference type="EMBL" id="KAK7053627.1"/>
    </source>
</evidence>
<dbReference type="SUPFAM" id="SSF57716">
    <property type="entry name" value="Glucocorticoid receptor-like (DNA-binding domain)"/>
    <property type="match status" value="1"/>
</dbReference>
<gene>
    <name evidence="3" type="ORF">R3P38DRAFT_3170964</name>
</gene>
<dbReference type="EMBL" id="JAWWNJ010000006">
    <property type="protein sequence ID" value="KAK7053627.1"/>
    <property type="molecule type" value="Genomic_DNA"/>
</dbReference>
<organism evidence="3 4">
    <name type="scientific">Favolaschia claudopus</name>
    <dbReference type="NCBI Taxonomy" id="2862362"/>
    <lineage>
        <taxon>Eukaryota</taxon>
        <taxon>Fungi</taxon>
        <taxon>Dikarya</taxon>
        <taxon>Basidiomycota</taxon>
        <taxon>Agaricomycotina</taxon>
        <taxon>Agaricomycetes</taxon>
        <taxon>Agaricomycetidae</taxon>
        <taxon>Agaricales</taxon>
        <taxon>Marasmiineae</taxon>
        <taxon>Mycenaceae</taxon>
        <taxon>Favolaschia</taxon>
    </lineage>
</organism>
<dbReference type="CDD" id="cd00202">
    <property type="entry name" value="ZnF_GATA"/>
    <property type="match status" value="1"/>
</dbReference>
<dbReference type="Pfam" id="PF00320">
    <property type="entry name" value="GATA"/>
    <property type="match status" value="1"/>
</dbReference>
<feature type="domain" description="GATA-type" evidence="2">
    <location>
        <begin position="248"/>
        <end position="280"/>
    </location>
</feature>
<dbReference type="AlphaFoldDB" id="A0AAW0DPG6"/>
<dbReference type="InterPro" id="IPR000679">
    <property type="entry name" value="Znf_GATA"/>
</dbReference>
<evidence type="ECO:0000313" key="4">
    <source>
        <dbReference type="Proteomes" id="UP001362999"/>
    </source>
</evidence>
<reference evidence="3 4" key="1">
    <citation type="journal article" date="2024" name="J Genomics">
        <title>Draft genome sequencing and assembly of Favolaschia claudopus CIRM-BRFM 2984 isolated from oak limbs.</title>
        <authorList>
            <person name="Navarro D."/>
            <person name="Drula E."/>
            <person name="Chaduli D."/>
            <person name="Cazenave R."/>
            <person name="Ahrendt S."/>
            <person name="Wang J."/>
            <person name="Lipzen A."/>
            <person name="Daum C."/>
            <person name="Barry K."/>
            <person name="Grigoriev I.V."/>
            <person name="Favel A."/>
            <person name="Rosso M.N."/>
            <person name="Martin F."/>
        </authorList>
    </citation>
    <scope>NUCLEOTIDE SEQUENCE [LARGE SCALE GENOMIC DNA]</scope>
    <source>
        <strain evidence="3 4">CIRM-BRFM 2984</strain>
    </source>
</reference>
<dbReference type="InterPro" id="IPR013088">
    <property type="entry name" value="Znf_NHR/GATA"/>
</dbReference>
<dbReference type="PROSITE" id="PS50114">
    <property type="entry name" value="GATA_ZN_FINGER_2"/>
    <property type="match status" value="1"/>
</dbReference>
<dbReference type="Gene3D" id="3.30.50.10">
    <property type="entry name" value="Erythroid Transcription Factor GATA-1, subunit A"/>
    <property type="match status" value="1"/>
</dbReference>
<keyword evidence="4" id="KW-1185">Reference proteome</keyword>
<keyword evidence="1" id="KW-0862">Zinc</keyword>
<name>A0AAW0DPG6_9AGAR</name>
<protein>
    <recommendedName>
        <fullName evidence="2">GATA-type domain-containing protein</fullName>
    </recommendedName>
</protein>
<evidence type="ECO:0000256" key="1">
    <source>
        <dbReference type="PROSITE-ProRule" id="PRU00094"/>
    </source>
</evidence>